<gene>
    <name evidence="1" type="ORF">DHETER_LOCUS7024</name>
</gene>
<name>A0ACA9MK93_9GLOM</name>
<evidence type="ECO:0000313" key="2">
    <source>
        <dbReference type="Proteomes" id="UP000789702"/>
    </source>
</evidence>
<dbReference type="EMBL" id="CAJVPU010009481">
    <property type="protein sequence ID" value="CAG8595279.1"/>
    <property type="molecule type" value="Genomic_DNA"/>
</dbReference>
<reference evidence="1" key="1">
    <citation type="submission" date="2021-06" db="EMBL/GenBank/DDBJ databases">
        <authorList>
            <person name="Kallberg Y."/>
            <person name="Tangrot J."/>
            <person name="Rosling A."/>
        </authorList>
    </citation>
    <scope>NUCLEOTIDE SEQUENCE</scope>
    <source>
        <strain evidence="1">IL203A</strain>
    </source>
</reference>
<comment type="caution">
    <text evidence="1">The sequence shown here is derived from an EMBL/GenBank/DDBJ whole genome shotgun (WGS) entry which is preliminary data.</text>
</comment>
<accession>A0ACA9MK93</accession>
<protein>
    <submittedName>
        <fullName evidence="1">624_t:CDS:1</fullName>
    </submittedName>
</protein>
<evidence type="ECO:0000313" key="1">
    <source>
        <dbReference type="EMBL" id="CAG8595279.1"/>
    </source>
</evidence>
<keyword evidence="2" id="KW-1185">Reference proteome</keyword>
<proteinExistence type="predicted"/>
<dbReference type="Proteomes" id="UP000789702">
    <property type="component" value="Unassembled WGS sequence"/>
</dbReference>
<organism evidence="1 2">
    <name type="scientific">Dentiscutata heterogama</name>
    <dbReference type="NCBI Taxonomy" id="1316150"/>
    <lineage>
        <taxon>Eukaryota</taxon>
        <taxon>Fungi</taxon>
        <taxon>Fungi incertae sedis</taxon>
        <taxon>Mucoromycota</taxon>
        <taxon>Glomeromycotina</taxon>
        <taxon>Glomeromycetes</taxon>
        <taxon>Diversisporales</taxon>
        <taxon>Gigasporaceae</taxon>
        <taxon>Dentiscutata</taxon>
    </lineage>
</organism>
<sequence>MDSKFIICQCPKYIQKNSDSIKVTKRTKLKHQKYFIKVDNIFQLNSVESNNYIHKMIATEKTSENIQAQLNTHIQLNTSIENSESFNNLQNESDINIENNSLENMKITIDENLEISDIENYQYQDNYSDKNNQYDVKYDNKNYQYDNENYQYNNEYDDQLEENAINYVNKMLITENDFSEDKFSEDLLDENEIYNQINWDSNYLILEIIQALQLLYLKIENPAVSNNFYEKTKVEMCINSCQAFTEEFIEDTSYKICGESQYDSKKNPRKFAIYFPLISRL</sequence>